<sequence>MTAVLFCLAAALFAAVMYGPGLAVTRLALRLPWAVAAASAPAVSAAIVGIASYAAHAANVWWSWTPFLVTSAVAVAVAALGRQWALRARVPGWHSLRPGARGPARMRASRGLSVAGGREGDPGASGPRTRRRQCALFAGAGACGALLIAIPMVAGMGSVTAPSQQWDAVFHLNALASIFDSGDAFSLRGMWPDGSTSYYPAVWHAATALTADTLSPWLFTVGRTAIAWPLVANAAIVATATLIWLPGVYALTRVVAKSHRIAALATVIAPAFAVFPTFQLSVLAQWPAGLSVAVVPGVLALSVFALDHERGRPRVASLLVAAAGAIGAGMLHGSALVAIAVMVLPLAVSRLWPAFRSALRARRAATVAVTAAAAAAIAATVYVAARIPTIAMLFSYQREPIRSYPLSVLHTVFDVELLKFPGNLAITAFVIVGAVAAWRAASRRWLVWTTMLVIVLTAIAAGPDGPVRQLTAIWYLQPSRIEALYPACAAVLAALGVDVFARGVARQVALRAKPGGRARNGYRVAAVGALVLAVAVSGGYQFAAREDSFAQSYVPGKIRWGTIANRDALQVASGAWRVVDKGALVIGDPFQGAAYVWSLGDRNVVYPTLSTARMDADQQFLAANFSRIGKDERVCAALARVGATYLFYTQPSAFAGAKPTRGFTGFSAVDLASGFTPVLVAGSAGLYRITACD</sequence>
<protein>
    <recommendedName>
        <fullName evidence="5">4-amino-4-deoxy-L-arabinose transferase-like glycosyltransferase</fullName>
    </recommendedName>
</protein>
<dbReference type="Pfam" id="PF20176">
    <property type="entry name" value="DUF6541"/>
    <property type="match status" value="1"/>
</dbReference>
<keyword evidence="2" id="KW-0472">Membrane</keyword>
<feature type="transmembrane region" description="Helical" evidence="2">
    <location>
        <begin position="335"/>
        <end position="352"/>
    </location>
</feature>
<feature type="transmembrane region" description="Helical" evidence="2">
    <location>
        <begin position="445"/>
        <end position="463"/>
    </location>
</feature>
<comment type="caution">
    <text evidence="3">The sequence shown here is derived from an EMBL/GenBank/DDBJ whole genome shotgun (WGS) entry which is preliminary data.</text>
</comment>
<evidence type="ECO:0000313" key="4">
    <source>
        <dbReference type="Proteomes" id="UP000316181"/>
    </source>
</evidence>
<dbReference type="Proteomes" id="UP000316181">
    <property type="component" value="Unassembled WGS sequence"/>
</dbReference>
<dbReference type="InterPro" id="IPR046671">
    <property type="entry name" value="DUF6541"/>
</dbReference>
<reference evidence="3 4" key="1">
    <citation type="submission" date="2019-06" db="EMBL/GenBank/DDBJ databases">
        <title>Sequencing the genomes of 1000 actinobacteria strains.</title>
        <authorList>
            <person name="Klenk H.-P."/>
        </authorList>
    </citation>
    <scope>NUCLEOTIDE SEQUENCE [LARGE SCALE GENOMIC DNA]</scope>
    <source>
        <strain evidence="3 4">DSM 10596</strain>
    </source>
</reference>
<feature type="transmembrane region" description="Helical" evidence="2">
    <location>
        <begin position="483"/>
        <end position="501"/>
    </location>
</feature>
<feature type="transmembrane region" description="Helical" evidence="2">
    <location>
        <begin position="286"/>
        <end position="306"/>
    </location>
</feature>
<feature type="transmembrane region" description="Helical" evidence="2">
    <location>
        <begin position="134"/>
        <end position="154"/>
    </location>
</feature>
<feature type="transmembrane region" description="Helical" evidence="2">
    <location>
        <begin position="420"/>
        <end position="438"/>
    </location>
</feature>
<feature type="transmembrane region" description="Helical" evidence="2">
    <location>
        <begin position="313"/>
        <end position="329"/>
    </location>
</feature>
<name>A0A542SR45_9MICO</name>
<dbReference type="RefSeq" id="WP_142112808.1">
    <property type="nucleotide sequence ID" value="NZ_BAAATB010000006.1"/>
</dbReference>
<dbReference type="OrthoDB" id="3169698at2"/>
<keyword evidence="2" id="KW-0812">Transmembrane</keyword>
<feature type="transmembrane region" description="Helical" evidence="2">
    <location>
        <begin position="522"/>
        <end position="543"/>
    </location>
</feature>
<evidence type="ECO:0008006" key="5">
    <source>
        <dbReference type="Google" id="ProtNLM"/>
    </source>
</evidence>
<organism evidence="3 4">
    <name type="scientific">Rarobacter incanus</name>
    <dbReference type="NCBI Taxonomy" id="153494"/>
    <lineage>
        <taxon>Bacteria</taxon>
        <taxon>Bacillati</taxon>
        <taxon>Actinomycetota</taxon>
        <taxon>Actinomycetes</taxon>
        <taxon>Micrococcales</taxon>
        <taxon>Rarobacteraceae</taxon>
        <taxon>Rarobacter</taxon>
    </lineage>
</organism>
<feature type="transmembrane region" description="Helical" evidence="2">
    <location>
        <begin position="364"/>
        <end position="385"/>
    </location>
</feature>
<feature type="transmembrane region" description="Helical" evidence="2">
    <location>
        <begin position="226"/>
        <end position="249"/>
    </location>
</feature>
<evidence type="ECO:0000256" key="1">
    <source>
        <dbReference type="SAM" id="MobiDB-lite"/>
    </source>
</evidence>
<evidence type="ECO:0000256" key="2">
    <source>
        <dbReference type="SAM" id="Phobius"/>
    </source>
</evidence>
<keyword evidence="4" id="KW-1185">Reference proteome</keyword>
<dbReference type="EMBL" id="VFNV01000001">
    <property type="protein sequence ID" value="TQK77083.1"/>
    <property type="molecule type" value="Genomic_DNA"/>
</dbReference>
<accession>A0A542SR45</accession>
<keyword evidence="2" id="KW-1133">Transmembrane helix</keyword>
<feature type="region of interest" description="Disordered" evidence="1">
    <location>
        <begin position="99"/>
        <end position="128"/>
    </location>
</feature>
<evidence type="ECO:0000313" key="3">
    <source>
        <dbReference type="EMBL" id="TQK77083.1"/>
    </source>
</evidence>
<gene>
    <name evidence="3" type="ORF">FB389_1798</name>
</gene>
<feature type="transmembrane region" description="Helical" evidence="2">
    <location>
        <begin position="61"/>
        <end position="80"/>
    </location>
</feature>
<feature type="compositionally biased region" description="Low complexity" evidence="1">
    <location>
        <begin position="99"/>
        <end position="111"/>
    </location>
</feature>
<feature type="transmembrane region" description="Helical" evidence="2">
    <location>
        <begin position="261"/>
        <end position="280"/>
    </location>
</feature>
<dbReference type="AlphaFoldDB" id="A0A542SR45"/>
<proteinExistence type="predicted"/>